<dbReference type="KEGG" id="mtun:MTUNDRAET4_0659"/>
<dbReference type="InterPro" id="IPR029061">
    <property type="entry name" value="THDP-binding"/>
</dbReference>
<protein>
    <recommendedName>
        <fullName evidence="4">Indolepyruvate ferredoxin oxidoreductase</fullName>
    </recommendedName>
</protein>
<evidence type="ECO:0000256" key="1">
    <source>
        <dbReference type="ARBA" id="ARBA00023002"/>
    </source>
</evidence>
<reference evidence="2 3" key="1">
    <citation type="submission" date="2019-03" db="EMBL/GenBank/DDBJ databases">
        <authorList>
            <person name="Kox A.R. M."/>
        </authorList>
    </citation>
    <scope>NUCLEOTIDE SEQUENCE [LARGE SCALE GENOMIC DNA]</scope>
    <source>
        <strain evidence="2">MTUNDRAET4 annotated genome</strain>
    </source>
</reference>
<dbReference type="EMBL" id="LR536450">
    <property type="protein sequence ID" value="VFU07552.1"/>
    <property type="molecule type" value="Genomic_DNA"/>
</dbReference>
<dbReference type="Proteomes" id="UP000294360">
    <property type="component" value="Chromosome"/>
</dbReference>
<dbReference type="AlphaFoldDB" id="A0A4U8YXW1"/>
<evidence type="ECO:0008006" key="4">
    <source>
        <dbReference type="Google" id="ProtNLM"/>
    </source>
</evidence>
<dbReference type="GO" id="GO:0016491">
    <property type="term" value="F:oxidoreductase activity"/>
    <property type="evidence" value="ECO:0007669"/>
    <property type="project" value="UniProtKB-KW"/>
</dbReference>
<evidence type="ECO:0000313" key="2">
    <source>
        <dbReference type="EMBL" id="VFU07552.1"/>
    </source>
</evidence>
<accession>A0A4U8YXW1</accession>
<dbReference type="InterPro" id="IPR002880">
    <property type="entry name" value="Pyrv_Fd/Flavodoxin_OxRdtase_N"/>
</dbReference>
<keyword evidence="1" id="KW-0560">Oxidoreductase</keyword>
<dbReference type="CDD" id="cd07034">
    <property type="entry name" value="TPP_PYR_PFOR_IOR-alpha_like"/>
    <property type="match status" value="1"/>
</dbReference>
<dbReference type="Gene3D" id="3.40.50.970">
    <property type="match status" value="1"/>
</dbReference>
<evidence type="ECO:0000313" key="3">
    <source>
        <dbReference type="Proteomes" id="UP000294360"/>
    </source>
</evidence>
<dbReference type="SUPFAM" id="SSF52518">
    <property type="entry name" value="Thiamin diphosphate-binding fold (THDP-binding)"/>
    <property type="match status" value="1"/>
</dbReference>
<sequence length="242" mass="26635">MAEVVKGPLDRIVEPKLISAADVSLADKYDLARQRVFVSGPQAIVRLLLMQRELDRRAGLKTAGFISGYPGSPLGGLDHNFLRAKSVLEPNDILFQPGLNEDLAATAIWGSQQAEMRGEGAFDGVFGLWYGKGPGVDRSGDVFRHVNLAGASKYGGVLALMGDDHTAESSTTAHQSEFNFINAMMPILSPAGVQEIIDYGLFWLCDEPLRRRMGRREAREGDRRIDRLDRGFDRPRKARHAG</sequence>
<name>A0A4U8YXW1_METTU</name>
<organism evidence="2 3">
    <name type="scientific">Methylocella tundrae</name>
    <dbReference type="NCBI Taxonomy" id="227605"/>
    <lineage>
        <taxon>Bacteria</taxon>
        <taxon>Pseudomonadati</taxon>
        <taxon>Pseudomonadota</taxon>
        <taxon>Alphaproteobacteria</taxon>
        <taxon>Hyphomicrobiales</taxon>
        <taxon>Beijerinckiaceae</taxon>
        <taxon>Methylocella</taxon>
    </lineage>
</organism>
<proteinExistence type="predicted"/>
<gene>
    <name evidence="2" type="ORF">MTUNDRAET4_0659</name>
</gene>